<name>A0A223HVL4_THETR</name>
<protein>
    <submittedName>
        <fullName evidence="5">ABC-type sugar transport periplasmic component</fullName>
    </submittedName>
</protein>
<dbReference type="Proteomes" id="UP000214975">
    <property type="component" value="Chromosome"/>
</dbReference>
<feature type="signal peptide" evidence="4">
    <location>
        <begin position="1"/>
        <end position="27"/>
    </location>
</feature>
<dbReference type="PANTHER" id="PTHR30061">
    <property type="entry name" value="MALTOSE-BINDING PERIPLASMIC PROTEIN"/>
    <property type="match status" value="1"/>
</dbReference>
<dbReference type="GO" id="GO:1901982">
    <property type="term" value="F:maltose binding"/>
    <property type="evidence" value="ECO:0007669"/>
    <property type="project" value="TreeGrafter"/>
</dbReference>
<keyword evidence="2" id="KW-0813">Transport</keyword>
<evidence type="ECO:0000256" key="3">
    <source>
        <dbReference type="ARBA" id="ARBA00022729"/>
    </source>
</evidence>
<keyword evidence="5" id="KW-0762">Sugar transport</keyword>
<feature type="chain" id="PRO_5038441803" evidence="4">
    <location>
        <begin position="28"/>
        <end position="433"/>
    </location>
</feature>
<dbReference type="InterPro" id="IPR006059">
    <property type="entry name" value="SBP"/>
</dbReference>
<keyword evidence="3 4" id="KW-0732">Signal</keyword>
<evidence type="ECO:0000256" key="2">
    <source>
        <dbReference type="ARBA" id="ARBA00022448"/>
    </source>
</evidence>
<dbReference type="EMBL" id="CP016893">
    <property type="protein sequence ID" value="AST56516.1"/>
    <property type="molecule type" value="Genomic_DNA"/>
</dbReference>
<dbReference type="PROSITE" id="PS51257">
    <property type="entry name" value="PROKAR_LIPOPROTEIN"/>
    <property type="match status" value="1"/>
</dbReference>
<accession>A0A223HVL4</accession>
<dbReference type="GO" id="GO:0055052">
    <property type="term" value="C:ATP-binding cassette (ABC) transporter complex, substrate-binding subunit-containing"/>
    <property type="evidence" value="ECO:0007669"/>
    <property type="project" value="TreeGrafter"/>
</dbReference>
<evidence type="ECO:0000256" key="1">
    <source>
        <dbReference type="ARBA" id="ARBA00008520"/>
    </source>
</evidence>
<dbReference type="AlphaFoldDB" id="A0A223HVL4"/>
<evidence type="ECO:0000313" key="6">
    <source>
        <dbReference type="Proteomes" id="UP000214975"/>
    </source>
</evidence>
<evidence type="ECO:0000256" key="4">
    <source>
        <dbReference type="SAM" id="SignalP"/>
    </source>
</evidence>
<dbReference type="GO" id="GO:0042956">
    <property type="term" value="P:maltodextrin transmembrane transport"/>
    <property type="evidence" value="ECO:0007669"/>
    <property type="project" value="TreeGrafter"/>
</dbReference>
<organism evidence="5 6">
    <name type="scientific">Thermoanaerobacterium thermosaccharolyticum</name>
    <name type="common">Clostridium thermosaccharolyticum</name>
    <dbReference type="NCBI Taxonomy" id="1517"/>
    <lineage>
        <taxon>Bacteria</taxon>
        <taxon>Bacillati</taxon>
        <taxon>Bacillota</taxon>
        <taxon>Clostridia</taxon>
        <taxon>Thermoanaerobacterales</taxon>
        <taxon>Thermoanaerobacteraceae</taxon>
        <taxon>Thermoanaerobacterium</taxon>
    </lineage>
</organism>
<sequence>MFKSKMLKMINVLLVLVLIITSFTACGNNSSKSNSNNAKTSSNTAEKITLQFWTISLRPKFDNYFNDLFAKYKKLHPNVEIKWTDLPYDAIQNKLVASTAGNDVPDVVNLNTDMALQLAAKGALVDLNKEATDEQKSIYIKTLWESTKIKDGIYAFPWYGAPSIMIYNKTLFEKAGMNPPKTYDDVFQMAKEFKDKTGAYLYVPDYFHNEAYWGYDINILNENKTKAAFNTPDTLALLEKFKEYYQNDIFPLDAEGNWTKMLQLYSTGKLGLINSGAQTLSRIKDEAPDIYKNTDITQPLVGKSGVIENPIMDLVVMQKSQHHKEAIDFANFVTNDENQLEFAKEAKVFPSTIKASQDSYFKSDTSTLEGKAISIAADFLSKSTDKTLGVPNSGDITSEIIKETDEAFHGQKTPKQALDDAEKNVNQMLSGQQ</sequence>
<reference evidence="5 6" key="1">
    <citation type="submission" date="2016-08" db="EMBL/GenBank/DDBJ databases">
        <title>A novel genetic cassette of butanologenic Thermoanaerobacterium thermosaccharolyticum that directly convert cellulose to butanol.</title>
        <authorList>
            <person name="Li T."/>
            <person name="He J."/>
        </authorList>
    </citation>
    <scope>NUCLEOTIDE SEQUENCE [LARGE SCALE GENOMIC DNA]</scope>
    <source>
        <strain evidence="5 6">TG57</strain>
    </source>
</reference>
<proteinExistence type="inferred from homology"/>
<dbReference type="SUPFAM" id="SSF53850">
    <property type="entry name" value="Periplasmic binding protein-like II"/>
    <property type="match status" value="1"/>
</dbReference>
<evidence type="ECO:0000313" key="5">
    <source>
        <dbReference type="EMBL" id="AST56516.1"/>
    </source>
</evidence>
<dbReference type="Pfam" id="PF01547">
    <property type="entry name" value="SBP_bac_1"/>
    <property type="match status" value="1"/>
</dbReference>
<dbReference type="GO" id="GO:0015768">
    <property type="term" value="P:maltose transport"/>
    <property type="evidence" value="ECO:0007669"/>
    <property type="project" value="TreeGrafter"/>
</dbReference>
<dbReference type="CDD" id="cd13585">
    <property type="entry name" value="PBP2_TMBP_like"/>
    <property type="match status" value="1"/>
</dbReference>
<dbReference type="Gene3D" id="3.40.190.10">
    <property type="entry name" value="Periplasmic binding protein-like II"/>
    <property type="match status" value="1"/>
</dbReference>
<dbReference type="RefSeq" id="WP_094396750.1">
    <property type="nucleotide sequence ID" value="NZ_CP016893.1"/>
</dbReference>
<dbReference type="PANTHER" id="PTHR30061:SF50">
    <property type="entry name" value="MALTOSE_MALTODEXTRIN-BINDING PERIPLASMIC PROTEIN"/>
    <property type="match status" value="1"/>
</dbReference>
<gene>
    <name evidence="5" type="ORF">Thert_00295</name>
</gene>
<comment type="similarity">
    <text evidence="1">Belongs to the bacterial solute-binding protein 1 family.</text>
</comment>